<dbReference type="Pfam" id="PF00149">
    <property type="entry name" value="Metallophos"/>
    <property type="match status" value="1"/>
</dbReference>
<evidence type="ECO:0000259" key="2">
    <source>
        <dbReference type="Pfam" id="PF00149"/>
    </source>
</evidence>
<reference evidence="3 4" key="1">
    <citation type="submission" date="2018-11" db="EMBL/GenBank/DDBJ databases">
        <authorList>
            <person name="Li F."/>
        </authorList>
    </citation>
    <scope>NUCLEOTIDE SEQUENCE [LARGE SCALE GENOMIC DNA]</scope>
    <source>
        <strain evidence="3 4">Gsoil 097</strain>
    </source>
</reference>
<dbReference type="OrthoDB" id="9804511at2"/>
<dbReference type="GO" id="GO:0016787">
    <property type="term" value="F:hydrolase activity"/>
    <property type="evidence" value="ECO:0007669"/>
    <property type="project" value="InterPro"/>
</dbReference>
<keyword evidence="4" id="KW-1185">Reference proteome</keyword>
<dbReference type="PANTHER" id="PTHR43143">
    <property type="entry name" value="METALLOPHOSPHOESTERASE, CALCINEURIN SUPERFAMILY"/>
    <property type="match status" value="1"/>
</dbReference>
<feature type="signal peptide" evidence="1">
    <location>
        <begin position="1"/>
        <end position="22"/>
    </location>
</feature>
<dbReference type="Proteomes" id="UP000267128">
    <property type="component" value="Unassembled WGS sequence"/>
</dbReference>
<evidence type="ECO:0000313" key="3">
    <source>
        <dbReference type="EMBL" id="RNL60536.1"/>
    </source>
</evidence>
<name>A0A3N0CBU3_9ACTN</name>
<gene>
    <name evidence="3" type="ORF">EFK50_19650</name>
</gene>
<dbReference type="InterPro" id="IPR051918">
    <property type="entry name" value="STPP_CPPED1"/>
</dbReference>
<dbReference type="RefSeq" id="WP_123229288.1">
    <property type="nucleotide sequence ID" value="NZ_RJSE01000009.1"/>
</dbReference>
<protein>
    <submittedName>
        <fullName evidence="3">Alkaline phosphatase</fullName>
    </submittedName>
</protein>
<evidence type="ECO:0000256" key="1">
    <source>
        <dbReference type="SAM" id="SignalP"/>
    </source>
</evidence>
<evidence type="ECO:0000313" key="4">
    <source>
        <dbReference type="Proteomes" id="UP000267128"/>
    </source>
</evidence>
<feature type="domain" description="Calcineurin-like phosphoesterase" evidence="2">
    <location>
        <begin position="41"/>
        <end position="225"/>
    </location>
</feature>
<comment type="caution">
    <text evidence="3">The sequence shown here is derived from an EMBL/GenBank/DDBJ whole genome shotgun (WGS) entry which is preliminary data.</text>
</comment>
<organism evidence="3 4">
    <name type="scientific">Nocardioides marmoriginsengisoli</name>
    <dbReference type="NCBI Taxonomy" id="661483"/>
    <lineage>
        <taxon>Bacteria</taxon>
        <taxon>Bacillati</taxon>
        <taxon>Actinomycetota</taxon>
        <taxon>Actinomycetes</taxon>
        <taxon>Propionibacteriales</taxon>
        <taxon>Nocardioidaceae</taxon>
        <taxon>Nocardioides</taxon>
    </lineage>
</organism>
<keyword evidence="1" id="KW-0732">Signal</keyword>
<feature type="chain" id="PRO_5018153429" evidence="1">
    <location>
        <begin position="23"/>
        <end position="304"/>
    </location>
</feature>
<dbReference type="InterPro" id="IPR029052">
    <property type="entry name" value="Metallo-depent_PP-like"/>
</dbReference>
<dbReference type="Gene3D" id="3.60.21.10">
    <property type="match status" value="1"/>
</dbReference>
<proteinExistence type="predicted"/>
<accession>A0A3N0CBU3</accession>
<dbReference type="EMBL" id="RJSE01000009">
    <property type="protein sequence ID" value="RNL60536.1"/>
    <property type="molecule type" value="Genomic_DNA"/>
</dbReference>
<dbReference type="AlphaFoldDB" id="A0A3N0CBU3"/>
<dbReference type="InterPro" id="IPR004843">
    <property type="entry name" value="Calcineurin-like_PHP"/>
</dbReference>
<sequence>MRRTLGLLLALALIGSVQSAQAEPRRTAKPAAAPTATPAATIVAVGDIACAPGSKVTATKCQQAATAAISRKLRPTRVLALGDLQYPDGTYRQFLGSYAKSWGKQRSITYPVAGNHEYHTRGAAGYYRYFKYRQPGAPGYYRRSLNGWQLYFLNTNCTKVDCARQRAWLERELSAHPSRCALIAGHHPRFSSGGEHGSSAFMRSFWAIAYRHQVDVALSGHDHDYERFAPMDPAGRASAAGIRQFVSGAGGKNHYRKGTTVPGSQRFISKPFGVLRMTLRPTSYSWQFVDTAGKVRDSGTTACH</sequence>
<dbReference type="SUPFAM" id="SSF56300">
    <property type="entry name" value="Metallo-dependent phosphatases"/>
    <property type="match status" value="1"/>
</dbReference>
<dbReference type="PANTHER" id="PTHR43143:SF1">
    <property type="entry name" value="SERINE_THREONINE-PROTEIN PHOSPHATASE CPPED1"/>
    <property type="match status" value="1"/>
</dbReference>